<accession>A0A0V1EXM6</accession>
<comment type="caution">
    <text evidence="2">The sequence shown here is derived from an EMBL/GenBank/DDBJ whole genome shotgun (WGS) entry which is preliminary data.</text>
</comment>
<dbReference type="Pfam" id="PF17921">
    <property type="entry name" value="Integrase_H2C2"/>
    <property type="match status" value="1"/>
</dbReference>
<dbReference type="AlphaFoldDB" id="A0A0V1EXM6"/>
<evidence type="ECO:0000313" key="2">
    <source>
        <dbReference type="EMBL" id="KRY77811.1"/>
    </source>
</evidence>
<dbReference type="EMBL" id="JYDR01000006">
    <property type="protein sequence ID" value="KRY77811.1"/>
    <property type="molecule type" value="Genomic_DNA"/>
</dbReference>
<feature type="domain" description="Integrase zinc-binding" evidence="1">
    <location>
        <begin position="163"/>
        <end position="219"/>
    </location>
</feature>
<dbReference type="Proteomes" id="UP000054632">
    <property type="component" value="Unassembled WGS sequence"/>
</dbReference>
<reference evidence="2 3" key="1">
    <citation type="submission" date="2015-01" db="EMBL/GenBank/DDBJ databases">
        <title>Evolution of Trichinella species and genotypes.</title>
        <authorList>
            <person name="Korhonen P.K."/>
            <person name="Edoardo P."/>
            <person name="Giuseppe L.R."/>
            <person name="Gasser R.B."/>
        </authorList>
    </citation>
    <scope>NUCLEOTIDE SEQUENCE [LARGE SCALE GENOMIC DNA]</scope>
    <source>
        <strain evidence="2">ISS13</strain>
    </source>
</reference>
<organism evidence="2 3">
    <name type="scientific">Trichinella pseudospiralis</name>
    <name type="common">Parasitic roundworm</name>
    <dbReference type="NCBI Taxonomy" id="6337"/>
    <lineage>
        <taxon>Eukaryota</taxon>
        <taxon>Metazoa</taxon>
        <taxon>Ecdysozoa</taxon>
        <taxon>Nematoda</taxon>
        <taxon>Enoplea</taxon>
        <taxon>Dorylaimia</taxon>
        <taxon>Trichinellida</taxon>
        <taxon>Trichinellidae</taxon>
        <taxon>Trichinella</taxon>
    </lineage>
</organism>
<dbReference type="InterPro" id="IPR041588">
    <property type="entry name" value="Integrase_H2C2"/>
</dbReference>
<evidence type="ECO:0000259" key="1">
    <source>
        <dbReference type="Pfam" id="PF17921"/>
    </source>
</evidence>
<proteinExistence type="predicted"/>
<dbReference type="Gene3D" id="1.10.340.70">
    <property type="match status" value="1"/>
</dbReference>
<name>A0A0V1EXM6_TRIPS</name>
<protein>
    <recommendedName>
        <fullName evidence="1">Integrase zinc-binding domain-containing protein</fullName>
    </recommendedName>
</protein>
<gene>
    <name evidence="2" type="ORF">T4A_449</name>
</gene>
<sequence length="227" mass="26658">MWNADSPAWKYTSEPQMFCLSREQIWWNTTLSSILEEFRRDLRRMNLTGHALYTSVAKPVRCLPMRITHHQLIQVVTLLNSTANFTITEPWCSSWASPIVLQADAEFPLLKQWVTSATWPVDCSQGYSRDLHVMWQQRSSLSLAEDSTFSFVTSEELAKQVLVPRDMRNEIMDFLHHSRYAGYLRERRILSTLNSRIYWFGQISSMHAWCRTCKYCVEKNVIQKRPG</sequence>
<evidence type="ECO:0000313" key="3">
    <source>
        <dbReference type="Proteomes" id="UP000054632"/>
    </source>
</evidence>